<dbReference type="EMBL" id="BRPK01000020">
    <property type="protein sequence ID" value="GLB45184.1"/>
    <property type="molecule type" value="Genomic_DNA"/>
</dbReference>
<dbReference type="Proteomes" id="UP001063166">
    <property type="component" value="Unassembled WGS sequence"/>
</dbReference>
<comment type="caution">
    <text evidence="1">The sequence shown here is derived from an EMBL/GenBank/DDBJ whole genome shotgun (WGS) entry which is preliminary data.</text>
</comment>
<gene>
    <name evidence="1" type="ORF">LshimejAT787_2000890</name>
</gene>
<organism evidence="1 2">
    <name type="scientific">Lyophyllum shimeji</name>
    <name type="common">Hon-shimeji</name>
    <name type="synonym">Tricholoma shimeji</name>
    <dbReference type="NCBI Taxonomy" id="47721"/>
    <lineage>
        <taxon>Eukaryota</taxon>
        <taxon>Fungi</taxon>
        <taxon>Dikarya</taxon>
        <taxon>Basidiomycota</taxon>
        <taxon>Agaricomycotina</taxon>
        <taxon>Agaricomycetes</taxon>
        <taxon>Agaricomycetidae</taxon>
        <taxon>Agaricales</taxon>
        <taxon>Tricholomatineae</taxon>
        <taxon>Lyophyllaceae</taxon>
        <taxon>Lyophyllum</taxon>
    </lineage>
</organism>
<proteinExistence type="predicted"/>
<dbReference type="AlphaFoldDB" id="A0A9P3Q0Z2"/>
<protein>
    <submittedName>
        <fullName evidence="1">Uncharacterized protein</fullName>
    </submittedName>
</protein>
<evidence type="ECO:0000313" key="2">
    <source>
        <dbReference type="Proteomes" id="UP001063166"/>
    </source>
</evidence>
<sequence length="213" mass="23838">MGPHHTSRELNMVTHKPCEKYRPLDVTALLYRRCQLSCWTIMILRFRIIDLAPEGVLFEHRHAERPLPVLPVGWPRFEGFRRVDASVEMDDPQHTYSTRLPRIDAGMHIHTGGHCSFKIQCLTSSPPPLCRPSQTAKASLTSDHSNIAAAAVGFCLNDQNSSRQLAPSHKLRPLKTTDSLSAAVPRLPSLVIFTAATHCYFRADCSRSGLAFI</sequence>
<keyword evidence="2" id="KW-1185">Reference proteome</keyword>
<reference evidence="1" key="1">
    <citation type="submission" date="2022-07" db="EMBL/GenBank/DDBJ databases">
        <title>The genome of Lyophyllum shimeji provides insight into the initial evolution of ectomycorrhizal fungal genome.</title>
        <authorList>
            <person name="Kobayashi Y."/>
            <person name="Shibata T."/>
            <person name="Hirakawa H."/>
            <person name="Shigenobu S."/>
            <person name="Nishiyama T."/>
            <person name="Yamada A."/>
            <person name="Hasebe M."/>
            <person name="Kawaguchi M."/>
        </authorList>
    </citation>
    <scope>NUCLEOTIDE SEQUENCE</scope>
    <source>
        <strain evidence="1">AT787</strain>
    </source>
</reference>
<name>A0A9P3Q0Z2_LYOSH</name>
<evidence type="ECO:0000313" key="1">
    <source>
        <dbReference type="EMBL" id="GLB45184.1"/>
    </source>
</evidence>
<accession>A0A9P3Q0Z2</accession>